<comment type="caution">
    <text evidence="1">The sequence shown here is derived from an EMBL/GenBank/DDBJ whole genome shotgun (WGS) entry which is preliminary data.</text>
</comment>
<reference evidence="1 2" key="1">
    <citation type="submission" date="2018-06" db="EMBL/GenBank/DDBJ databases">
        <title>Genomic Encyclopedia of Type Strains, Phase IV (KMG-IV): sequencing the most valuable type-strain genomes for metagenomic binning, comparative biology and taxonomic classification.</title>
        <authorList>
            <person name="Goeker M."/>
        </authorList>
    </citation>
    <scope>NUCLEOTIDE SEQUENCE [LARGE SCALE GENOMIC DNA]</scope>
    <source>
        <strain evidence="1 2">DSM 24032</strain>
    </source>
</reference>
<organism evidence="1 2">
    <name type="scientific">Arenicella xantha</name>
    <dbReference type="NCBI Taxonomy" id="644221"/>
    <lineage>
        <taxon>Bacteria</taxon>
        <taxon>Pseudomonadati</taxon>
        <taxon>Pseudomonadota</taxon>
        <taxon>Gammaproteobacteria</taxon>
        <taxon>Arenicellales</taxon>
        <taxon>Arenicellaceae</taxon>
        <taxon>Arenicella</taxon>
    </lineage>
</organism>
<evidence type="ECO:0000313" key="2">
    <source>
        <dbReference type="Proteomes" id="UP000253083"/>
    </source>
</evidence>
<sequence>MKSMPTSKAVVSRFRLIASLIGSGLAVQCYQTAYAEDFLVKTQAQYLEVSDSLKPGDKVLLANGVWNDFEILFHGKGTEEQPISLVAQEKGKVFIAGQSNLRLHGEHLFVSGLVFKNGYTPTSAVISFRSDKDNFANNSRVSEIVIDNFNNPERFDGDYWVAMYGKNNRFDHNHLEGKRNQGVTMAVRLDSEESRENNHRIDHNYFGPRPILGSNGGESLRIGTSHHSLTNSRTVVENNYFDRCDGELEIISNKAGSNVIRGNVFFESRGTLTLRHGNDTLVENNVFFGNGVDHTGGIRVINKRQTIRNNYMEGLAGYRFGGALVVMNGVPNSSINRYHQVEDSLITNNSLINSSHIQLAAGSDQERSAVPIRTEFSNNLIFNDDSKDVFTVYDDIAGITFSNNLASGVEEPKISKGFSNAVLTVTRADNGLVYPVTDGADDVGVSRDLMPIKKQQTGVSWYPKPEKDAVFGGGSTVEVKPGQGALGEAIRSAKAGDIINLSAGEYIEPKLIVIDKPLLIRGADYGSKAYREGSVKLYFEKTALFELQDGGSLSLQGLTISGALSPDSAGNSVIRTQRRSMLSNYQLLVEQVRVSDLDVNHSFNFLTPSKASFADRIEIIDSSFSNVTGAILALDKETDDYGIYNAEYVTISGSSFDNVEGDLVDFYRGGTDESTFGPHFDLSNSSLNNVGAGKRNKSKSSILLHGVQVSNVHDNKIVGSPNITVKHTVGEPVTKIVNNRFIDTPEITVTELNSDKKNTAIISDNSYTTEQK</sequence>
<dbReference type="InterPro" id="IPR006626">
    <property type="entry name" value="PbH1"/>
</dbReference>
<evidence type="ECO:0000313" key="1">
    <source>
        <dbReference type="EMBL" id="RBP49719.1"/>
    </source>
</evidence>
<dbReference type="Gene3D" id="2.160.20.10">
    <property type="entry name" value="Single-stranded right-handed beta-helix, Pectin lyase-like"/>
    <property type="match status" value="2"/>
</dbReference>
<dbReference type="InterPro" id="IPR039513">
    <property type="entry name" value="PL-6"/>
</dbReference>
<dbReference type="SUPFAM" id="SSF51126">
    <property type="entry name" value="Pectin lyase-like"/>
    <property type="match status" value="2"/>
</dbReference>
<dbReference type="InParanoid" id="A0A395JIW8"/>
<dbReference type="InterPro" id="IPR012334">
    <property type="entry name" value="Pectin_lyas_fold"/>
</dbReference>
<name>A0A395JIW8_9GAMM</name>
<dbReference type="InterPro" id="IPR011050">
    <property type="entry name" value="Pectin_lyase_fold/virulence"/>
</dbReference>
<protein>
    <submittedName>
        <fullName evidence="1">Poly(Beta-D-mannuronate) lyase</fullName>
    </submittedName>
</protein>
<dbReference type="SMART" id="SM00710">
    <property type="entry name" value="PbH1"/>
    <property type="match status" value="6"/>
</dbReference>
<dbReference type="GO" id="GO:0016829">
    <property type="term" value="F:lyase activity"/>
    <property type="evidence" value="ECO:0007669"/>
    <property type="project" value="UniProtKB-KW"/>
</dbReference>
<gene>
    <name evidence="1" type="ORF">DFR28_103144</name>
</gene>
<dbReference type="AlphaFoldDB" id="A0A395JIW8"/>
<dbReference type="CDD" id="cd14251">
    <property type="entry name" value="PL-6"/>
    <property type="match status" value="1"/>
</dbReference>
<proteinExistence type="predicted"/>
<accession>A0A395JIW8</accession>
<dbReference type="Pfam" id="PF14592">
    <property type="entry name" value="Chondroitinas_B"/>
    <property type="match status" value="1"/>
</dbReference>
<keyword evidence="1" id="KW-0456">Lyase</keyword>
<dbReference type="EMBL" id="QNRT01000003">
    <property type="protein sequence ID" value="RBP49719.1"/>
    <property type="molecule type" value="Genomic_DNA"/>
</dbReference>
<dbReference type="RefSeq" id="WP_113954722.1">
    <property type="nucleotide sequence ID" value="NZ_QNRT01000003.1"/>
</dbReference>
<keyword evidence="2" id="KW-1185">Reference proteome</keyword>
<dbReference type="Proteomes" id="UP000253083">
    <property type="component" value="Unassembled WGS sequence"/>
</dbReference>
<dbReference type="OrthoDB" id="6475864at2"/>